<dbReference type="Proteomes" id="UP000001681">
    <property type="component" value="Chromosome"/>
</dbReference>
<gene>
    <name evidence="1" type="ordered locus">Exig_1290</name>
</gene>
<reference evidence="1 2" key="1">
    <citation type="journal article" date="2006" name="Extremophiles">
        <title>Characterization of Exiguobacterium isolates from the Siberian permafrost. Description of Exiguobacterium sibiricum sp. nov.</title>
        <authorList>
            <person name="Rodrigues D.F."/>
            <person name="Goris J."/>
            <person name="Vishnivetskaya T."/>
            <person name="Gilichinsky D."/>
            <person name="Thomashow M.F."/>
            <person name="Tiedje J.M."/>
        </authorList>
    </citation>
    <scope>NUCLEOTIDE SEQUENCE [LARGE SCALE GENOMIC DNA]</scope>
    <source>
        <strain evidence="2">DSM 17290 / CIP 109462 / JCM 13490 / 255-15</strain>
    </source>
</reference>
<evidence type="ECO:0000313" key="2">
    <source>
        <dbReference type="Proteomes" id="UP000001681"/>
    </source>
</evidence>
<dbReference type="STRING" id="262543.Exig_1290"/>
<dbReference type="HOGENOM" id="CLU_1265359_0_0_9"/>
<dbReference type="EMBL" id="CP001022">
    <property type="protein sequence ID" value="ACB60763.1"/>
    <property type="molecule type" value="Genomic_DNA"/>
</dbReference>
<reference evidence="2" key="3">
    <citation type="submission" date="2008-04" db="EMBL/GenBank/DDBJ databases">
        <title>Complete sequence of chromosome of Exiguobacterium sibiricum 255-15.</title>
        <authorList>
            <consortium name="US DOE Joint Genome Institute"/>
            <person name="Copeland A."/>
            <person name="Lucas S."/>
            <person name="Lapidus A."/>
            <person name="Glavina del Rio T."/>
            <person name="Dalin E."/>
            <person name="Tice H."/>
            <person name="Bruce D."/>
            <person name="Goodwin L."/>
            <person name="Pitluck S."/>
            <person name="Kiss H."/>
            <person name="Chertkov O."/>
            <person name="Monk C."/>
            <person name="Brettin T."/>
            <person name="Detter J.C."/>
            <person name="Han C."/>
            <person name="Kuske C.R."/>
            <person name="Schmutz J."/>
            <person name="Larimer F."/>
            <person name="Land M."/>
            <person name="Hauser L."/>
            <person name="Kyrpides N."/>
            <person name="Mikhailova N."/>
            <person name="Vishnivetskaya T."/>
            <person name="Rodrigues D.F."/>
            <person name="Gilichinsky D."/>
            <person name="Tiedje J."/>
            <person name="Richardson P."/>
        </authorList>
    </citation>
    <scope>NUCLEOTIDE SEQUENCE [LARGE SCALE GENOMIC DNA]</scope>
    <source>
        <strain evidence="2">DSM 17290 / CIP 109462 / JCM 13490 / 255-15</strain>
    </source>
</reference>
<evidence type="ECO:0000313" key="1">
    <source>
        <dbReference type="EMBL" id="ACB60763.1"/>
    </source>
</evidence>
<keyword evidence="2" id="KW-1185">Reference proteome</keyword>
<proteinExistence type="predicted"/>
<sequence length="218" mass="25644">MNELTIFEISFQTKSIQRKLQAYEINVLGQMQIVYEVMCYDHAVGGYMSELTEEVLYDALVRYDRFPLYITTNFDEIREDELHILERLKARPLNCHKHPRYEGDQRRTGFYCCIEVLNANDLHFVLSETFFRAAWSETFIITFTRPAYQLKTSGKWIFKEAKFTHVLDAHDGLPFILPSHDALGFMWFANGDAFKTVDQLKTILPDSYEMDHIIDTET</sequence>
<accession>B1YF87</accession>
<protein>
    <submittedName>
        <fullName evidence="1">Uncharacterized protein</fullName>
    </submittedName>
</protein>
<reference evidence="1 2" key="2">
    <citation type="journal article" date="2008" name="BMC Genomics">
        <title>Architecture of thermal adaptation in an Exiguobacterium sibiricum strain isolated from 3 million year old permafrost: a genome and transcriptome approach.</title>
        <authorList>
            <person name="Rodrigues D.F."/>
            <person name="Ivanova N."/>
            <person name="He Z."/>
            <person name="Huebner M."/>
            <person name="Zhou J."/>
            <person name="Tiedje J.M."/>
        </authorList>
    </citation>
    <scope>NUCLEOTIDE SEQUENCE [LARGE SCALE GENOMIC DNA]</scope>
    <source>
        <strain evidence="2">DSM 17290 / CIP 109462 / JCM 13490 / 255-15</strain>
    </source>
</reference>
<organism evidence="1 2">
    <name type="scientific">Exiguobacterium sibiricum (strain DSM 17290 / CCUG 55495 / CIP 109462 / JCM 13490 / 255-15)</name>
    <dbReference type="NCBI Taxonomy" id="262543"/>
    <lineage>
        <taxon>Bacteria</taxon>
        <taxon>Bacillati</taxon>
        <taxon>Bacillota</taxon>
        <taxon>Bacilli</taxon>
        <taxon>Bacillales</taxon>
        <taxon>Bacillales Family XII. Incertae Sedis</taxon>
        <taxon>Exiguobacterium</taxon>
    </lineage>
</organism>
<dbReference type="AlphaFoldDB" id="B1YF87"/>
<dbReference type="KEGG" id="esi:Exig_1290"/>
<name>B1YF87_EXIS2</name>
<dbReference type="OrthoDB" id="2355692at2"/>
<dbReference type="RefSeq" id="WP_012370184.1">
    <property type="nucleotide sequence ID" value="NC_010556.1"/>
</dbReference>